<dbReference type="KEGG" id="cinf:CINF_0118"/>
<comment type="cofactor">
    <cofactor evidence="1">
        <name>Ca(2+)</name>
        <dbReference type="ChEBI" id="CHEBI:29108"/>
    </cofactor>
</comment>
<keyword evidence="11 21" id="KW-0106">Calcium</keyword>
<evidence type="ECO:0000256" key="17">
    <source>
        <dbReference type="PIRSR" id="PIRSR605478-2"/>
    </source>
</evidence>
<dbReference type="CDD" id="cd07033">
    <property type="entry name" value="TPP_PYR_DXS_TK_like"/>
    <property type="match status" value="1"/>
</dbReference>
<dbReference type="EC" id="2.2.1.1" evidence="7 15"/>
<keyword evidence="13 18" id="KW-0786">Thiamine pyrophosphate</keyword>
<dbReference type="CDD" id="cd02012">
    <property type="entry name" value="TPP_TK"/>
    <property type="match status" value="1"/>
</dbReference>
<dbReference type="Gene3D" id="3.40.50.970">
    <property type="match status" value="2"/>
</dbReference>
<keyword evidence="10 19" id="KW-0479">Metal-binding</keyword>
<evidence type="ECO:0000313" key="24">
    <source>
        <dbReference type="Proteomes" id="UP000509414"/>
    </source>
</evidence>
<feature type="binding site" evidence="17">
    <location>
        <position position="497"/>
    </location>
    <ligand>
        <name>substrate</name>
    </ligand>
</feature>
<proteinExistence type="inferred from homology"/>
<dbReference type="InterPro" id="IPR005478">
    <property type="entry name" value="Transketolase_bac-like"/>
</dbReference>
<dbReference type="Proteomes" id="UP000509414">
    <property type="component" value="Chromosome"/>
</dbReference>
<evidence type="ECO:0000256" key="19">
    <source>
        <dbReference type="PIRSR" id="PIRSR605478-4"/>
    </source>
</evidence>
<dbReference type="InterPro" id="IPR033247">
    <property type="entry name" value="Transketolase_fam"/>
</dbReference>
<dbReference type="InterPro" id="IPR005474">
    <property type="entry name" value="Transketolase_N"/>
</dbReference>
<evidence type="ECO:0000256" key="12">
    <source>
        <dbReference type="ARBA" id="ARBA00022842"/>
    </source>
</evidence>
<evidence type="ECO:0000256" key="10">
    <source>
        <dbReference type="ARBA" id="ARBA00022723"/>
    </source>
</evidence>
<evidence type="ECO:0000256" key="7">
    <source>
        <dbReference type="ARBA" id="ARBA00013152"/>
    </source>
</evidence>
<feature type="binding site" evidence="19">
    <location>
        <position position="178"/>
    </location>
    <ligand>
        <name>Mg(2+)</name>
        <dbReference type="ChEBI" id="CHEBI:18420"/>
    </ligand>
</feature>
<dbReference type="GO" id="GO:0005829">
    <property type="term" value="C:cytosol"/>
    <property type="evidence" value="ECO:0007669"/>
    <property type="project" value="TreeGrafter"/>
</dbReference>
<evidence type="ECO:0000256" key="4">
    <source>
        <dbReference type="ARBA" id="ARBA00002931"/>
    </source>
</evidence>
<dbReference type="PANTHER" id="PTHR43522:SF2">
    <property type="entry name" value="TRANSKETOLASE 1-RELATED"/>
    <property type="match status" value="1"/>
</dbReference>
<feature type="binding site" evidence="18">
    <location>
        <position position="63"/>
    </location>
    <ligand>
        <name>thiamine diphosphate</name>
        <dbReference type="ChEBI" id="CHEBI:58937"/>
    </ligand>
</feature>
<dbReference type="SUPFAM" id="SSF52518">
    <property type="entry name" value="Thiamin diphosphate-binding fold (THDP-binding)"/>
    <property type="match status" value="2"/>
</dbReference>
<dbReference type="InterPro" id="IPR005475">
    <property type="entry name" value="Transketolase-like_Pyr-bd"/>
</dbReference>
<dbReference type="GO" id="GO:0046872">
    <property type="term" value="F:metal ion binding"/>
    <property type="evidence" value="ECO:0007669"/>
    <property type="project" value="UniProtKB-KW"/>
</dbReference>
<feature type="domain" description="Transketolase-like pyrimidine-binding" evidence="22">
    <location>
        <begin position="336"/>
        <end position="503"/>
    </location>
</feature>
<dbReference type="FunFam" id="3.40.50.970:FF:000045">
    <property type="entry name" value="Transketolase"/>
    <property type="match status" value="1"/>
</dbReference>
<comment type="similarity">
    <text evidence="5 21">Belongs to the transketolase family.</text>
</comment>
<comment type="catalytic activity">
    <reaction evidence="14 21">
        <text>D-sedoheptulose 7-phosphate + D-glyceraldehyde 3-phosphate = aldehydo-D-ribose 5-phosphate + D-xylulose 5-phosphate</text>
        <dbReference type="Rhea" id="RHEA:10508"/>
        <dbReference type="ChEBI" id="CHEBI:57483"/>
        <dbReference type="ChEBI" id="CHEBI:57737"/>
        <dbReference type="ChEBI" id="CHEBI:58273"/>
        <dbReference type="ChEBI" id="CHEBI:59776"/>
        <dbReference type="EC" id="2.2.1.1"/>
    </reaction>
</comment>
<keyword evidence="12 19" id="KW-0460">Magnesium</keyword>
<evidence type="ECO:0000256" key="11">
    <source>
        <dbReference type="ARBA" id="ARBA00022837"/>
    </source>
</evidence>
<dbReference type="PROSITE" id="PS00802">
    <property type="entry name" value="TRANSKETOLASE_2"/>
    <property type="match status" value="1"/>
</dbReference>
<dbReference type="NCBIfam" id="TIGR00232">
    <property type="entry name" value="tktlase_bact"/>
    <property type="match status" value="1"/>
</dbReference>
<comment type="function">
    <text evidence="4 21">Catalyzes the transfer of a two-carbon ketol group from a ketose donor to an aldose acceptor, via a covalent intermediate with the cofactor thiamine pyrophosphate.</text>
</comment>
<feature type="active site" description="Proton donor" evidence="16">
    <location>
        <position position="389"/>
    </location>
</feature>
<evidence type="ECO:0000256" key="5">
    <source>
        <dbReference type="ARBA" id="ARBA00007131"/>
    </source>
</evidence>
<dbReference type="InterPro" id="IPR049557">
    <property type="entry name" value="Transketolase_CS"/>
</dbReference>
<comment type="cofactor">
    <cofactor evidence="18">
        <name>thiamine diphosphate</name>
        <dbReference type="ChEBI" id="CHEBI:58937"/>
    </cofactor>
    <text evidence="18">Binds 1 thiamine pyrophosphate per subunit. During the reaction, the substrate forms a covalent intermediate with the cofactor.</text>
</comment>
<dbReference type="EMBL" id="CP049075">
    <property type="protein sequence ID" value="QLI04671.1"/>
    <property type="molecule type" value="Genomic_DNA"/>
</dbReference>
<dbReference type="SMART" id="SM00861">
    <property type="entry name" value="Transket_pyr"/>
    <property type="match status" value="1"/>
</dbReference>
<dbReference type="InterPro" id="IPR055152">
    <property type="entry name" value="Transketolase-like_C_2"/>
</dbReference>
<evidence type="ECO:0000256" key="21">
    <source>
        <dbReference type="RuleBase" id="RU004996"/>
    </source>
</evidence>
<dbReference type="FunFam" id="3.40.50.970:FF:000081">
    <property type="entry name" value="Transketolase"/>
    <property type="match status" value="1"/>
</dbReference>
<evidence type="ECO:0000256" key="14">
    <source>
        <dbReference type="ARBA" id="ARBA00049473"/>
    </source>
</evidence>
<evidence type="ECO:0000256" key="3">
    <source>
        <dbReference type="ARBA" id="ARBA00001941"/>
    </source>
</evidence>
<dbReference type="InterPro" id="IPR020826">
    <property type="entry name" value="Transketolase_BS"/>
</dbReference>
<dbReference type="Pfam" id="PF02779">
    <property type="entry name" value="Transket_pyr"/>
    <property type="match status" value="1"/>
</dbReference>
<feature type="binding site" evidence="17">
    <location>
        <position position="366"/>
    </location>
    <ligand>
        <name>substrate</name>
    </ligand>
</feature>
<evidence type="ECO:0000259" key="22">
    <source>
        <dbReference type="SMART" id="SM00861"/>
    </source>
</evidence>
<comment type="cofactor">
    <cofactor evidence="2">
        <name>Mn(2+)</name>
        <dbReference type="ChEBI" id="CHEBI:29035"/>
    </cofactor>
</comment>
<feature type="site" description="Important for catalytic activity" evidence="20">
    <location>
        <position position="24"/>
    </location>
</feature>
<dbReference type="GO" id="GO:0004802">
    <property type="term" value="F:transketolase activity"/>
    <property type="evidence" value="ECO:0007669"/>
    <property type="project" value="UniProtKB-UniRule"/>
</dbReference>
<evidence type="ECO:0000256" key="9">
    <source>
        <dbReference type="ARBA" id="ARBA00022679"/>
    </source>
</evidence>
<evidence type="ECO:0000256" key="16">
    <source>
        <dbReference type="PIRSR" id="PIRSR605478-1"/>
    </source>
</evidence>
<feature type="binding site" evidence="18">
    <location>
        <position position="252"/>
    </location>
    <ligand>
        <name>thiamine diphosphate</name>
        <dbReference type="ChEBI" id="CHEBI:58937"/>
    </ligand>
</feature>
<dbReference type="Pfam" id="PF00456">
    <property type="entry name" value="Transketolase_N"/>
    <property type="match status" value="1"/>
</dbReference>
<dbReference type="GO" id="GO:0006098">
    <property type="term" value="P:pentose-phosphate shunt"/>
    <property type="evidence" value="ECO:0007669"/>
    <property type="project" value="TreeGrafter"/>
</dbReference>
<feature type="binding site" evidence="17">
    <location>
        <position position="24"/>
    </location>
    <ligand>
        <name>substrate</name>
    </ligand>
</feature>
<evidence type="ECO:0000256" key="20">
    <source>
        <dbReference type="PIRSR" id="PIRSR605478-5"/>
    </source>
</evidence>
<keyword evidence="9 21" id="KW-0808">Transferase</keyword>
<evidence type="ECO:0000256" key="8">
    <source>
        <dbReference type="ARBA" id="ARBA00016662"/>
    </source>
</evidence>
<evidence type="ECO:0000256" key="13">
    <source>
        <dbReference type="ARBA" id="ARBA00023052"/>
    </source>
</evidence>
<accession>A0A7H9CGB6</accession>
<feature type="binding site" evidence="17">
    <location>
        <position position="252"/>
    </location>
    <ligand>
        <name>substrate</name>
    </ligand>
</feature>
<feature type="binding site" evidence="19">
    <location>
        <position position="180"/>
    </location>
    <ligand>
        <name>Mg(2+)</name>
        <dbReference type="ChEBI" id="CHEBI:18420"/>
    </ligand>
</feature>
<feature type="binding site" evidence="17">
    <location>
        <position position="439"/>
    </location>
    <ligand>
        <name>substrate</name>
    </ligand>
</feature>
<dbReference type="Pfam" id="PF22613">
    <property type="entry name" value="Transketolase_C_1"/>
    <property type="match status" value="1"/>
</dbReference>
<evidence type="ECO:0000256" key="18">
    <source>
        <dbReference type="PIRSR" id="PIRSR605478-3"/>
    </source>
</evidence>
<protein>
    <recommendedName>
        <fullName evidence="8 15">Transketolase</fullName>
        <ecNumber evidence="7 15">2.2.1.1</ecNumber>
    </recommendedName>
</protein>
<organism evidence="23 24">
    <name type="scientific">Candidatus Campylobacter infans</name>
    <dbReference type="NCBI Taxonomy" id="2561898"/>
    <lineage>
        <taxon>Bacteria</taxon>
        <taxon>Pseudomonadati</taxon>
        <taxon>Campylobacterota</taxon>
        <taxon>Epsilonproteobacteria</taxon>
        <taxon>Campylobacterales</taxon>
        <taxon>Campylobacteraceae</taxon>
        <taxon>Campylobacter</taxon>
    </lineage>
</organism>
<dbReference type="SUPFAM" id="SSF52922">
    <property type="entry name" value="TK C-terminal domain-like"/>
    <property type="match status" value="1"/>
</dbReference>
<reference evidence="23 24" key="1">
    <citation type="submission" date="2020-02" db="EMBL/GenBank/DDBJ databases">
        <title>Complete genome sequence of the novel Campylobacter species Candidatus Campylobacter infans.</title>
        <authorList>
            <person name="Duim B."/>
            <person name="Zomer A."/>
            <person name="van der Graaf L."/>
            <person name="Wagenaar J."/>
        </authorList>
    </citation>
    <scope>NUCLEOTIDE SEQUENCE [LARGE SCALE GENOMIC DNA]</scope>
    <source>
        <strain evidence="23 24">19S00001</strain>
    </source>
</reference>
<evidence type="ECO:0000256" key="2">
    <source>
        <dbReference type="ARBA" id="ARBA00001936"/>
    </source>
</evidence>
<dbReference type="InterPro" id="IPR009014">
    <property type="entry name" value="Transketo_C/PFOR_II"/>
</dbReference>
<evidence type="ECO:0000313" key="23">
    <source>
        <dbReference type="EMBL" id="QLI04671.1"/>
    </source>
</evidence>
<gene>
    <name evidence="23" type="primary">tkt</name>
    <name evidence="23" type="ORF">CINF_0118</name>
</gene>
<evidence type="ECO:0000256" key="15">
    <source>
        <dbReference type="NCBIfam" id="TIGR00232"/>
    </source>
</evidence>
<feature type="binding site" evidence="17">
    <location>
        <position position="339"/>
    </location>
    <ligand>
        <name>substrate</name>
    </ligand>
</feature>
<evidence type="ECO:0000256" key="1">
    <source>
        <dbReference type="ARBA" id="ARBA00001913"/>
    </source>
</evidence>
<comment type="cofactor">
    <cofactor evidence="21">
        <name>Mg(2+)</name>
        <dbReference type="ChEBI" id="CHEBI:18420"/>
    </cofactor>
    <cofactor evidence="21">
        <name>Ca(2+)</name>
        <dbReference type="ChEBI" id="CHEBI:29108"/>
    </cofactor>
    <cofactor evidence="21">
        <name>Mn(2+)</name>
        <dbReference type="ChEBI" id="CHEBI:29035"/>
    </cofactor>
    <cofactor evidence="21">
        <name>Co(2+)</name>
        <dbReference type="ChEBI" id="CHEBI:48828"/>
    </cofactor>
    <text evidence="21">Binds 1 Mg(2+) ion per subunit. Can also utilize other divalent metal cations, such as Ca(2+), Mn(2+) and Co(2+).</text>
</comment>
<comment type="subunit">
    <text evidence="6 21">Homodimer.</text>
</comment>
<feature type="binding site" evidence="18">
    <location>
        <begin position="110"/>
        <end position="112"/>
    </location>
    <ligand>
        <name>thiamine diphosphate</name>
        <dbReference type="ChEBI" id="CHEBI:58937"/>
    </ligand>
</feature>
<feature type="site" description="Important for catalytic activity" evidence="20">
    <location>
        <position position="252"/>
    </location>
</feature>
<dbReference type="PROSITE" id="PS00801">
    <property type="entry name" value="TRANSKETOLASE_1"/>
    <property type="match status" value="1"/>
</dbReference>
<feature type="binding site" evidence="18">
    <location>
        <position position="149"/>
    </location>
    <ligand>
        <name>thiamine diphosphate</name>
        <dbReference type="ChEBI" id="CHEBI:58937"/>
    </ligand>
</feature>
<sequence>MFEKQANTIRFLCADMVENAHSGHPGAPMGLAEVMVGLMQTLKHNPKDPSWLNRDKLVFSGGHASSLAYAFLYLSGYDVSMDDLKNFRKLGSKTPGHPELSTPGIEIATGPLGQGVANAVGLAMAAKSAQNLLGDEIINHKIYCLCGDGDLQEGISYEACALAGKHSLDNLVLIYDSNDITIEGNTCIAWSEDIKARFEAAGWEVARINGHDIDEIEFALKNAEHKERPYLIIARTTIAKGALELEGSHKAHGAPLGADLLARAKEAAKLDKTSSFVVEDDVLFAFRTALELGDLAQAKWQESLNNLNDEKKSLLNALLKPDFTKISWPDFKGVKMATRDSNHKLLNAISAALPGFLGGSADLAPSNKTELSLAGDYPHGKNLHFGIREHAMGAICNAYARYGLFLPFCATFFVFSDYLKPALRMAAIMSLKNYFIFTHDSIGVGEDGPTHQPIEHLSALRALPNFYTFRPASAYENTLCWQEALKLNAPCAFVLSRQNLEALNESVFGEISKGVYLLKESKNAQITLVASGSEVAVCIKAAQILEQNGISVNVASAPCFELIANAPKQYLERVFAGKVLAIEAASALEWYKYADCVLGMDSFGESGDANELFRHFGFSAENIANKASDLIK</sequence>
<comment type="cofactor">
    <cofactor evidence="19">
        <name>Mg(2+)</name>
        <dbReference type="ChEBI" id="CHEBI:18420"/>
    </cofactor>
    <text evidence="19">Binds 1 Mg(2+) ion per subunit. Can also utilize other divalent metal cations, such as Ca(2+), Mn(2+) and Co(2+).</text>
</comment>
<name>A0A7H9CGB6_9BACT</name>
<keyword evidence="24" id="KW-1185">Reference proteome</keyword>
<dbReference type="PANTHER" id="PTHR43522">
    <property type="entry name" value="TRANSKETOLASE"/>
    <property type="match status" value="1"/>
</dbReference>
<dbReference type="AlphaFoldDB" id="A0A7H9CGB6"/>
<dbReference type="InterPro" id="IPR029061">
    <property type="entry name" value="THDP-binding"/>
</dbReference>
<dbReference type="RefSeq" id="WP_179975352.1">
    <property type="nucleotide sequence ID" value="NZ_CP049075.1"/>
</dbReference>
<feature type="binding site" evidence="18">
    <location>
        <position position="178"/>
    </location>
    <ligand>
        <name>thiamine diphosphate</name>
        <dbReference type="ChEBI" id="CHEBI:58937"/>
    </ligand>
</feature>
<dbReference type="Gene3D" id="3.40.50.920">
    <property type="match status" value="1"/>
</dbReference>
<feature type="binding site" evidence="19">
    <location>
        <position position="148"/>
    </location>
    <ligand>
        <name>Mg(2+)</name>
        <dbReference type="ChEBI" id="CHEBI:18420"/>
    </ligand>
</feature>
<feature type="binding site" evidence="17">
    <location>
        <position position="451"/>
    </location>
    <ligand>
        <name>substrate</name>
    </ligand>
</feature>
<feature type="binding site" evidence="18">
    <location>
        <position position="415"/>
    </location>
    <ligand>
        <name>thiamine diphosphate</name>
        <dbReference type="ChEBI" id="CHEBI:58937"/>
    </ligand>
</feature>
<feature type="binding site" evidence="17">
    <location>
        <position position="447"/>
    </location>
    <ligand>
        <name>substrate</name>
    </ligand>
</feature>
<comment type="cofactor">
    <cofactor evidence="3">
        <name>Co(2+)</name>
        <dbReference type="ChEBI" id="CHEBI:48828"/>
    </cofactor>
</comment>
<evidence type="ECO:0000256" key="6">
    <source>
        <dbReference type="ARBA" id="ARBA00011738"/>
    </source>
</evidence>